<evidence type="ECO:0000256" key="9">
    <source>
        <dbReference type="SAM" id="Phobius"/>
    </source>
</evidence>
<keyword evidence="8 9" id="KW-0472">Membrane</keyword>
<gene>
    <name evidence="11" type="ORF">Y919_10780</name>
</gene>
<dbReference type="InterPro" id="IPR003352">
    <property type="entry name" value="PTS_EIIC"/>
</dbReference>
<keyword evidence="6 9" id="KW-0812">Transmembrane</keyword>
<accession>A0A096BFM2</accession>
<evidence type="ECO:0000256" key="1">
    <source>
        <dbReference type="ARBA" id="ARBA00004429"/>
    </source>
</evidence>
<dbReference type="NCBIfam" id="TIGR01427">
    <property type="entry name" value="PTS_IIC_fructo"/>
    <property type="match status" value="1"/>
</dbReference>
<protein>
    <recommendedName>
        <fullName evidence="10">PTS EIIC type-2 domain-containing protein</fullName>
    </recommendedName>
</protein>
<dbReference type="Proteomes" id="UP000029622">
    <property type="component" value="Unassembled WGS sequence"/>
</dbReference>
<dbReference type="Pfam" id="PF02378">
    <property type="entry name" value="PTS_EIIC"/>
    <property type="match status" value="1"/>
</dbReference>
<dbReference type="PROSITE" id="PS51104">
    <property type="entry name" value="PTS_EIIC_TYPE_2"/>
    <property type="match status" value="1"/>
</dbReference>
<keyword evidence="7 9" id="KW-1133">Transmembrane helix</keyword>
<reference evidence="11 12" key="1">
    <citation type="submission" date="2013-12" db="EMBL/GenBank/DDBJ databases">
        <title>Draft genome sequence of Caloranaerobacter sp. H53214.</title>
        <authorList>
            <person name="Jiang L.J."/>
            <person name="Shao Z.Z."/>
            <person name="Long M.N."/>
        </authorList>
    </citation>
    <scope>NUCLEOTIDE SEQUENCE [LARGE SCALE GENOMIC DNA]</scope>
    <source>
        <strain evidence="11 12">H53214</strain>
    </source>
</reference>
<dbReference type="PANTHER" id="PTHR30505">
    <property type="entry name" value="FRUCTOSE-LIKE PERMEASE"/>
    <property type="match status" value="1"/>
</dbReference>
<name>A0A096BFM2_9FIRM</name>
<keyword evidence="3" id="KW-1003">Cell membrane</keyword>
<comment type="subcellular location">
    <subcellularLocation>
        <location evidence="1">Cell inner membrane</location>
        <topology evidence="1">Multi-pass membrane protein</topology>
    </subcellularLocation>
</comment>
<feature type="transmembrane region" description="Helical" evidence="9">
    <location>
        <begin position="87"/>
        <end position="105"/>
    </location>
</feature>
<dbReference type="AlphaFoldDB" id="A0A096BFM2"/>
<evidence type="ECO:0000256" key="6">
    <source>
        <dbReference type="ARBA" id="ARBA00022692"/>
    </source>
</evidence>
<feature type="transmembrane region" description="Helical" evidence="9">
    <location>
        <begin position="301"/>
        <end position="321"/>
    </location>
</feature>
<dbReference type="GO" id="GO:0005886">
    <property type="term" value="C:plasma membrane"/>
    <property type="evidence" value="ECO:0007669"/>
    <property type="project" value="UniProtKB-SubCell"/>
</dbReference>
<dbReference type="STRING" id="1156417.Y919_10780"/>
<feature type="transmembrane region" description="Helical" evidence="9">
    <location>
        <begin position="154"/>
        <end position="175"/>
    </location>
</feature>
<dbReference type="InterPro" id="IPR050864">
    <property type="entry name" value="Bacterial_PTS_Sugar_Transport"/>
</dbReference>
<dbReference type="InterPro" id="IPR013014">
    <property type="entry name" value="PTS_EIIC_2"/>
</dbReference>
<dbReference type="GO" id="GO:0090563">
    <property type="term" value="F:protein-phosphocysteine-sugar phosphotransferase activity"/>
    <property type="evidence" value="ECO:0007669"/>
    <property type="project" value="TreeGrafter"/>
</dbReference>
<sequence>MDINKVKRHLMTGVSYMIPAVVAGGILLSLGIIMGEKGFIASKLVEVGVFALKLMVPLIAGFISYSIADKPGITVGLVGGVMARELGTGYIGGILAGFFAGWITNQIKKIPVHKNLMVIKPIMIIPVLGVSATAIFMYLLSIPLAPAMRGLEEWLVSLKGANLAILGLIIGFMMAFDMGGPVNKIALTFCYATLAEGIYHPMAAAWIGIMTPPIGLALATLINSKKFTKSEKANALPAAIMGSLGITEGAIPYAVTTPLKVIPAIMLGSGIGAAIALLLGAQATIPCAIGIWGLPFLTHPFKWLIGFVSGILITAALVLILRKESDVQENDEGTDFSII</sequence>
<dbReference type="InterPro" id="IPR006327">
    <property type="entry name" value="PTS_IIC_fruc"/>
</dbReference>
<evidence type="ECO:0000256" key="8">
    <source>
        <dbReference type="ARBA" id="ARBA00023136"/>
    </source>
</evidence>
<keyword evidence="5" id="KW-0598">Phosphotransferase system</keyword>
<dbReference type="GO" id="GO:0008982">
    <property type="term" value="F:protein-N(PI)-phosphohistidine-sugar phosphotransferase activity"/>
    <property type="evidence" value="ECO:0007669"/>
    <property type="project" value="InterPro"/>
</dbReference>
<organism evidence="11 12">
    <name type="scientific">Caloranaerobacter azorensis H53214</name>
    <dbReference type="NCBI Taxonomy" id="1156417"/>
    <lineage>
        <taxon>Bacteria</taxon>
        <taxon>Bacillati</taxon>
        <taxon>Bacillota</taxon>
        <taxon>Tissierellia</taxon>
        <taxon>Tissierellales</taxon>
        <taxon>Thermohalobacteraceae</taxon>
        <taxon>Caloranaerobacter</taxon>
    </lineage>
</organism>
<feature type="transmembrane region" description="Helical" evidence="9">
    <location>
        <begin position="16"/>
        <end position="35"/>
    </location>
</feature>
<feature type="domain" description="PTS EIIC type-2" evidence="10">
    <location>
        <begin position="6"/>
        <end position="331"/>
    </location>
</feature>
<dbReference type="GO" id="GO:0005351">
    <property type="term" value="F:carbohydrate:proton symporter activity"/>
    <property type="evidence" value="ECO:0007669"/>
    <property type="project" value="InterPro"/>
</dbReference>
<dbReference type="PANTHER" id="PTHR30505:SF0">
    <property type="entry name" value="FRUCTOSE-LIKE PTS SYSTEM EIIBC COMPONENT-RELATED"/>
    <property type="match status" value="1"/>
</dbReference>
<keyword evidence="2" id="KW-0813">Transport</keyword>
<feature type="transmembrane region" description="Helical" evidence="9">
    <location>
        <begin position="117"/>
        <end position="142"/>
    </location>
</feature>
<evidence type="ECO:0000259" key="10">
    <source>
        <dbReference type="PROSITE" id="PS51104"/>
    </source>
</evidence>
<evidence type="ECO:0000256" key="4">
    <source>
        <dbReference type="ARBA" id="ARBA00022597"/>
    </source>
</evidence>
<feature type="transmembrane region" description="Helical" evidence="9">
    <location>
        <begin position="205"/>
        <end position="223"/>
    </location>
</feature>
<evidence type="ECO:0000256" key="2">
    <source>
        <dbReference type="ARBA" id="ARBA00022448"/>
    </source>
</evidence>
<evidence type="ECO:0000256" key="7">
    <source>
        <dbReference type="ARBA" id="ARBA00022989"/>
    </source>
</evidence>
<evidence type="ECO:0000256" key="5">
    <source>
        <dbReference type="ARBA" id="ARBA00022683"/>
    </source>
</evidence>
<keyword evidence="4" id="KW-0762">Sugar transport</keyword>
<dbReference type="EMBL" id="AZTB01000070">
    <property type="protein sequence ID" value="KGG79652.1"/>
    <property type="molecule type" value="Genomic_DNA"/>
</dbReference>
<evidence type="ECO:0000313" key="11">
    <source>
        <dbReference type="EMBL" id="KGG79652.1"/>
    </source>
</evidence>
<evidence type="ECO:0000313" key="12">
    <source>
        <dbReference type="Proteomes" id="UP000029622"/>
    </source>
</evidence>
<dbReference type="RefSeq" id="WP_035164667.1">
    <property type="nucleotide sequence ID" value="NZ_AZTB01000070.1"/>
</dbReference>
<comment type="caution">
    <text evidence="11">The sequence shown here is derived from an EMBL/GenBank/DDBJ whole genome shotgun (WGS) entry which is preliminary data.</text>
</comment>
<proteinExistence type="predicted"/>
<dbReference type="GO" id="GO:0009401">
    <property type="term" value="P:phosphoenolpyruvate-dependent sugar phosphotransferase system"/>
    <property type="evidence" value="ECO:0007669"/>
    <property type="project" value="UniProtKB-KW"/>
</dbReference>
<feature type="transmembrane region" description="Helical" evidence="9">
    <location>
        <begin position="261"/>
        <end position="294"/>
    </location>
</feature>
<evidence type="ECO:0000256" key="3">
    <source>
        <dbReference type="ARBA" id="ARBA00022475"/>
    </source>
</evidence>
<feature type="transmembrane region" description="Helical" evidence="9">
    <location>
        <begin position="47"/>
        <end position="67"/>
    </location>
</feature>